<dbReference type="SMART" id="SM00478">
    <property type="entry name" value="ENDO3c"/>
    <property type="match status" value="1"/>
</dbReference>
<dbReference type="SMART" id="SM01009">
    <property type="entry name" value="AlkA_N"/>
    <property type="match status" value="1"/>
</dbReference>
<dbReference type="PROSITE" id="PS00041">
    <property type="entry name" value="HTH_ARAC_FAMILY_1"/>
    <property type="match status" value="1"/>
</dbReference>
<dbReference type="Gene3D" id="1.10.340.30">
    <property type="entry name" value="Hypothetical protein, domain 2"/>
    <property type="match status" value="1"/>
</dbReference>
<dbReference type="InterPro" id="IPR035451">
    <property type="entry name" value="Ada-like_dom_sf"/>
</dbReference>
<dbReference type="Gene3D" id="3.30.310.20">
    <property type="entry name" value="DNA-3-methyladenine glycosylase AlkA, N-terminal domain"/>
    <property type="match status" value="1"/>
</dbReference>
<dbReference type="SUPFAM" id="SSF57884">
    <property type="entry name" value="Ada DNA repair protein, N-terminal domain (N-Ada 10)"/>
    <property type="match status" value="1"/>
</dbReference>
<keyword evidence="5" id="KW-0808">Transferase</keyword>
<keyword evidence="10" id="KW-0238">DNA-binding</keyword>
<evidence type="ECO:0000256" key="3">
    <source>
        <dbReference type="ARBA" id="ARBA00012000"/>
    </source>
</evidence>
<keyword evidence="7" id="KW-0227">DNA damage</keyword>
<keyword evidence="8" id="KW-0862">Zinc</keyword>
<dbReference type="EMBL" id="JAUOES010000002">
    <property type="protein sequence ID" value="MDT3279062.1"/>
    <property type="molecule type" value="Genomic_DNA"/>
</dbReference>
<keyword evidence="13" id="KW-0234">DNA repair</keyword>
<dbReference type="EC" id="3.2.2.21" evidence="3"/>
<evidence type="ECO:0000313" key="16">
    <source>
        <dbReference type="Proteomes" id="UP001249505"/>
    </source>
</evidence>
<dbReference type="Pfam" id="PF02805">
    <property type="entry name" value="Ada_Zn_binding"/>
    <property type="match status" value="1"/>
</dbReference>
<comment type="catalytic activity">
    <reaction evidence="1">
        <text>Hydrolysis of alkylated DNA, releasing 3-methyladenine, 3-methylguanine, 7-methylguanine and 7-methyladenine.</text>
        <dbReference type="EC" id="3.2.2.21"/>
    </reaction>
</comment>
<evidence type="ECO:0000313" key="15">
    <source>
        <dbReference type="EMBL" id="MDT3279062.1"/>
    </source>
</evidence>
<dbReference type="Gene3D" id="1.10.10.60">
    <property type="entry name" value="Homeodomain-like"/>
    <property type="match status" value="1"/>
</dbReference>
<gene>
    <name evidence="15" type="ORF">Q4Q50_02005</name>
</gene>
<evidence type="ECO:0000256" key="12">
    <source>
        <dbReference type="ARBA" id="ARBA00023163"/>
    </source>
</evidence>
<dbReference type="InterPro" id="IPR018060">
    <property type="entry name" value="HTH_AraC"/>
</dbReference>
<dbReference type="InterPro" id="IPR011257">
    <property type="entry name" value="DNA_glycosylase"/>
</dbReference>
<dbReference type="PANTHER" id="PTHR43003:SF13">
    <property type="entry name" value="DNA-3-METHYLADENINE GLYCOSYLASE 2"/>
    <property type="match status" value="1"/>
</dbReference>
<evidence type="ECO:0000256" key="9">
    <source>
        <dbReference type="ARBA" id="ARBA00023015"/>
    </source>
</evidence>
<dbReference type="InterPro" id="IPR003265">
    <property type="entry name" value="HhH-GPD_domain"/>
</dbReference>
<dbReference type="Proteomes" id="UP001249505">
    <property type="component" value="Unassembled WGS sequence"/>
</dbReference>
<dbReference type="InterPro" id="IPR009057">
    <property type="entry name" value="Homeodomain-like_sf"/>
</dbReference>
<dbReference type="Pfam" id="PF12833">
    <property type="entry name" value="HTH_18"/>
    <property type="match status" value="1"/>
</dbReference>
<dbReference type="SMART" id="SM00342">
    <property type="entry name" value="HTH_ARAC"/>
    <property type="match status" value="1"/>
</dbReference>
<protein>
    <recommendedName>
        <fullName evidence="3">DNA-3-methyladenine glycosylase II</fullName>
        <ecNumber evidence="3">3.2.2.21</ecNumber>
    </recommendedName>
</protein>
<evidence type="ECO:0000256" key="13">
    <source>
        <dbReference type="ARBA" id="ARBA00023204"/>
    </source>
</evidence>
<reference evidence="15 16" key="1">
    <citation type="submission" date="2023-07" db="EMBL/GenBank/DDBJ databases">
        <title>Novel Shewanella species isolated from Baltic Sea sediments.</title>
        <authorList>
            <person name="Martin-Rodriguez A.J."/>
        </authorList>
    </citation>
    <scope>NUCLEOTIDE SEQUENCE [LARGE SCALE GENOMIC DNA]</scope>
    <source>
        <strain evidence="15 16">SP2S1-2</strain>
    </source>
</reference>
<dbReference type="InterPro" id="IPR018062">
    <property type="entry name" value="HTH_AraC-typ_CS"/>
</dbReference>
<comment type="cofactor">
    <cofactor evidence="2">
        <name>Zn(2+)</name>
        <dbReference type="ChEBI" id="CHEBI:29105"/>
    </cofactor>
</comment>
<keyword evidence="16" id="KW-1185">Reference proteome</keyword>
<dbReference type="RefSeq" id="WP_311898104.1">
    <property type="nucleotide sequence ID" value="NZ_JAUOES010000002.1"/>
</dbReference>
<keyword evidence="9" id="KW-0805">Transcription regulation</keyword>
<name>A0ABU3FVE8_9GAMM</name>
<evidence type="ECO:0000256" key="7">
    <source>
        <dbReference type="ARBA" id="ARBA00022763"/>
    </source>
</evidence>
<evidence type="ECO:0000256" key="11">
    <source>
        <dbReference type="ARBA" id="ARBA00023159"/>
    </source>
</evidence>
<dbReference type="Gene3D" id="3.40.10.10">
    <property type="entry name" value="DNA Methylphosphotriester Repair Domain"/>
    <property type="match status" value="1"/>
</dbReference>
<proteinExistence type="predicted"/>
<sequence>MSTDRASESAIKRDEIDSVHSLESSAGLLSASICREARISRDPRFDGKFFVGVLTTGIYCRTVCPAVAPKEQNVRYFDSAVKAALAGLRPCLRCRPDSAPGSNPWKGTGTTLARAISLIEAGALAGKSSGEPASTVTQLADRLGISSRYLNKLFTEGFGTSPKQYALYRQLLFAKQLLHQTQLPITQVALAAGFNSIRRFNEAFKQTLQLTPTQLRKTALTKAAKEPVIDSSTGFGEIDTLGEFVPHYGLTLYQYYRPPLDWASQLAFYRLRAVTGMEWFTQQISHPQASDVVHVADDTHVAAEAKADDNGLEYGRCFAIGKMRGTVQIIHEPKLNRFKLAIALTEDSAVDELQLLVTEVRRILDLDADMQQIEQGLSTLPSLGLTPFSGLRIPGAGSLFEAVCRAILGQQVTVVQATKLLNILVEAYGERFSLNGREYRLFPTPEAIREASLTELKMPGARKLALNALAAFICEHPEASVDDWLSVKGIGPWTIAYAKLRGLGDPNVFLHSDLIVKKHLLALYIKNNRLDETAAAAVSYPKLCEQLSQQIAPWGSYLTFQLWHQ</sequence>
<keyword evidence="6" id="KW-0479">Metal-binding</keyword>
<evidence type="ECO:0000256" key="4">
    <source>
        <dbReference type="ARBA" id="ARBA00022603"/>
    </source>
</evidence>
<evidence type="ECO:0000256" key="1">
    <source>
        <dbReference type="ARBA" id="ARBA00000086"/>
    </source>
</evidence>
<dbReference type="InterPro" id="IPR004026">
    <property type="entry name" value="Ada_DNA_repair_Zn-bd"/>
</dbReference>
<dbReference type="PANTHER" id="PTHR43003">
    <property type="entry name" value="DNA-3-METHYLADENINE GLYCOSYLASE"/>
    <property type="match status" value="1"/>
</dbReference>
<accession>A0ABU3FVE8</accession>
<dbReference type="SUPFAM" id="SSF55945">
    <property type="entry name" value="TATA-box binding protein-like"/>
    <property type="match status" value="1"/>
</dbReference>
<evidence type="ECO:0000256" key="6">
    <source>
        <dbReference type="ARBA" id="ARBA00022723"/>
    </source>
</evidence>
<dbReference type="SUPFAM" id="SSF48150">
    <property type="entry name" value="DNA-glycosylase"/>
    <property type="match status" value="1"/>
</dbReference>
<feature type="domain" description="HTH araC/xylS-type" evidence="14">
    <location>
        <begin position="113"/>
        <end position="218"/>
    </location>
</feature>
<dbReference type="InterPro" id="IPR037046">
    <property type="entry name" value="AlkA_N_sf"/>
</dbReference>
<dbReference type="InterPro" id="IPR010316">
    <property type="entry name" value="AlkA_N"/>
</dbReference>
<evidence type="ECO:0000256" key="8">
    <source>
        <dbReference type="ARBA" id="ARBA00022833"/>
    </source>
</evidence>
<evidence type="ECO:0000256" key="2">
    <source>
        <dbReference type="ARBA" id="ARBA00001947"/>
    </source>
</evidence>
<keyword evidence="11" id="KW-0010">Activator</keyword>
<keyword evidence="12" id="KW-0804">Transcription</keyword>
<evidence type="ECO:0000256" key="10">
    <source>
        <dbReference type="ARBA" id="ARBA00023125"/>
    </source>
</evidence>
<dbReference type="Pfam" id="PF06029">
    <property type="entry name" value="AlkA_N"/>
    <property type="match status" value="1"/>
</dbReference>
<dbReference type="PROSITE" id="PS01124">
    <property type="entry name" value="HTH_ARAC_FAMILY_2"/>
    <property type="match status" value="1"/>
</dbReference>
<comment type="caution">
    <text evidence="15">The sequence shown here is derived from an EMBL/GenBank/DDBJ whole genome shotgun (WGS) entry which is preliminary data.</text>
</comment>
<evidence type="ECO:0000259" key="14">
    <source>
        <dbReference type="PROSITE" id="PS01124"/>
    </source>
</evidence>
<dbReference type="InterPro" id="IPR051912">
    <property type="entry name" value="Alkylbase_DNA_Glycosylase/TA"/>
</dbReference>
<keyword evidence="4" id="KW-0489">Methyltransferase</keyword>
<dbReference type="SUPFAM" id="SSF46689">
    <property type="entry name" value="Homeodomain-like"/>
    <property type="match status" value="1"/>
</dbReference>
<organism evidence="15 16">
    <name type="scientific">Shewanella scandinavica</name>
    <dbReference type="NCBI Taxonomy" id="3063538"/>
    <lineage>
        <taxon>Bacteria</taxon>
        <taxon>Pseudomonadati</taxon>
        <taxon>Pseudomonadota</taxon>
        <taxon>Gammaproteobacteria</taxon>
        <taxon>Alteromonadales</taxon>
        <taxon>Shewanellaceae</taxon>
        <taxon>Shewanella</taxon>
    </lineage>
</organism>
<evidence type="ECO:0000256" key="5">
    <source>
        <dbReference type="ARBA" id="ARBA00022679"/>
    </source>
</evidence>